<dbReference type="Gene3D" id="3.10.400.10">
    <property type="entry name" value="Sulfate adenylyltransferase"/>
    <property type="match status" value="1"/>
</dbReference>
<name>A0A9W6M4T9_9MICO</name>
<dbReference type="CDD" id="cd06553">
    <property type="entry name" value="ASCH_Ef3133_like"/>
    <property type="match status" value="1"/>
</dbReference>
<dbReference type="InterPro" id="IPR009326">
    <property type="entry name" value="DUF984"/>
</dbReference>
<dbReference type="AlphaFoldDB" id="A0A9W6M4T9"/>
<dbReference type="SUPFAM" id="SSF88697">
    <property type="entry name" value="PUA domain-like"/>
    <property type="match status" value="1"/>
</dbReference>
<comment type="caution">
    <text evidence="2">The sequence shown here is derived from an EMBL/GenBank/DDBJ whole genome shotgun (WGS) entry which is preliminary data.</text>
</comment>
<dbReference type="SMART" id="SM01022">
    <property type="entry name" value="ASCH"/>
    <property type="match status" value="1"/>
</dbReference>
<reference evidence="2" key="2">
    <citation type="submission" date="2023-01" db="EMBL/GenBank/DDBJ databases">
        <authorList>
            <person name="Sun Q."/>
            <person name="Evtushenko L."/>
        </authorList>
    </citation>
    <scope>NUCLEOTIDE SEQUENCE</scope>
    <source>
        <strain evidence="2">VKM Ac-1447</strain>
    </source>
</reference>
<dbReference type="Pfam" id="PF04266">
    <property type="entry name" value="ASCH"/>
    <property type="match status" value="1"/>
</dbReference>
<dbReference type="PANTHER" id="PTHR39203">
    <property type="entry name" value="CYTOPLASMIC PROTEIN-RELATED"/>
    <property type="match status" value="1"/>
</dbReference>
<dbReference type="InterPro" id="IPR007374">
    <property type="entry name" value="ASCH_domain"/>
</dbReference>
<reference evidence="2" key="1">
    <citation type="journal article" date="2014" name="Int. J. Syst. Evol. Microbiol.">
        <title>Complete genome sequence of Corynebacterium casei LMG S-19264T (=DSM 44701T), isolated from a smear-ripened cheese.</title>
        <authorList>
            <consortium name="US DOE Joint Genome Institute (JGI-PGF)"/>
            <person name="Walter F."/>
            <person name="Albersmeier A."/>
            <person name="Kalinowski J."/>
            <person name="Ruckert C."/>
        </authorList>
    </citation>
    <scope>NUCLEOTIDE SEQUENCE</scope>
    <source>
        <strain evidence="2">VKM Ac-1447</strain>
    </source>
</reference>
<gene>
    <name evidence="2" type="ORF">GCM10017586_28050</name>
</gene>
<evidence type="ECO:0000259" key="1">
    <source>
        <dbReference type="SMART" id="SM01022"/>
    </source>
</evidence>
<evidence type="ECO:0000313" key="2">
    <source>
        <dbReference type="EMBL" id="GLJ81122.1"/>
    </source>
</evidence>
<sequence length="155" mass="17100">MERGTEIEEFWQECRRSVAGLPESAPPAWSFGRHPAEAEALLALVLAGVKTATSSALVEYEREREPIPRAGDLGIVLDGSGHPSVLLRTTAVAIVPFAQVPASHAFDEGEGDRSLASWREIHRDFWGGYLRNGGRFDDGMLVVCERFEVLHRRSS</sequence>
<feature type="domain" description="ASCH" evidence="1">
    <location>
        <begin position="29"/>
        <end position="151"/>
    </location>
</feature>
<dbReference type="PANTHER" id="PTHR39203:SF1">
    <property type="entry name" value="CYTOPLASMIC PROTEIN"/>
    <property type="match status" value="1"/>
</dbReference>
<evidence type="ECO:0000313" key="3">
    <source>
        <dbReference type="Proteomes" id="UP001142317"/>
    </source>
</evidence>
<dbReference type="EMBL" id="BSEO01000014">
    <property type="protein sequence ID" value="GLJ81122.1"/>
    <property type="molecule type" value="Genomic_DNA"/>
</dbReference>
<accession>A0A9W6M4T9</accession>
<dbReference type="PIRSF" id="PIRSF021320">
    <property type="entry name" value="DUF984"/>
    <property type="match status" value="1"/>
</dbReference>
<dbReference type="RefSeq" id="WP_210007269.1">
    <property type="nucleotide sequence ID" value="NZ_BSEO01000014.1"/>
</dbReference>
<proteinExistence type="predicted"/>
<dbReference type="Proteomes" id="UP001142317">
    <property type="component" value="Unassembled WGS sequence"/>
</dbReference>
<dbReference type="InterPro" id="IPR015947">
    <property type="entry name" value="PUA-like_sf"/>
</dbReference>
<organism evidence="2 3">
    <name type="scientific">Microbacterium imperiale</name>
    <dbReference type="NCBI Taxonomy" id="33884"/>
    <lineage>
        <taxon>Bacteria</taxon>
        <taxon>Bacillati</taxon>
        <taxon>Actinomycetota</taxon>
        <taxon>Actinomycetes</taxon>
        <taxon>Micrococcales</taxon>
        <taxon>Microbacteriaceae</taxon>
        <taxon>Microbacterium</taxon>
    </lineage>
</organism>
<protein>
    <submittedName>
        <fullName evidence="2">RNA-binding protein</fullName>
    </submittedName>
</protein>
<keyword evidence="3" id="KW-1185">Reference proteome</keyword>